<dbReference type="PANTHER" id="PTHR31965:SF1">
    <property type="entry name" value="TRANSMEMBRANE PROTEIN 42"/>
    <property type="match status" value="1"/>
</dbReference>
<dbReference type="AlphaFoldDB" id="D5ACR5"/>
<comment type="subcellular location">
    <subcellularLocation>
        <location evidence="1">Membrane</location>
        <topology evidence="1">Multi-pass membrane protein</topology>
    </subcellularLocation>
</comment>
<accession>D5ACR5</accession>
<feature type="transmembrane region" description="Helical" evidence="2">
    <location>
        <begin position="40"/>
        <end position="60"/>
    </location>
</feature>
<dbReference type="PANTHER" id="PTHR31965">
    <property type="entry name" value="TRANSMEMBRANE PROTEIN 42"/>
    <property type="match status" value="1"/>
</dbReference>
<keyword evidence="2" id="KW-0812">Transmembrane</keyword>
<protein>
    <recommendedName>
        <fullName evidence="4">EamA domain-containing protein</fullName>
    </recommendedName>
</protein>
<dbReference type="InterPro" id="IPR037185">
    <property type="entry name" value="EmrE-like"/>
</dbReference>
<proteinExistence type="evidence at transcript level"/>
<dbReference type="EMBL" id="BT124054">
    <property type="protein sequence ID" value="ADE77334.1"/>
    <property type="molecule type" value="mRNA"/>
</dbReference>
<keyword evidence="2" id="KW-1133">Transmembrane helix</keyword>
<organism evidence="3">
    <name type="scientific">Picea sitchensis</name>
    <name type="common">Sitka spruce</name>
    <name type="synonym">Pinus sitchensis</name>
    <dbReference type="NCBI Taxonomy" id="3332"/>
    <lineage>
        <taxon>Eukaryota</taxon>
        <taxon>Viridiplantae</taxon>
        <taxon>Streptophyta</taxon>
        <taxon>Embryophyta</taxon>
        <taxon>Tracheophyta</taxon>
        <taxon>Spermatophyta</taxon>
        <taxon>Pinopsida</taxon>
        <taxon>Pinidae</taxon>
        <taxon>Conifers I</taxon>
        <taxon>Pinales</taxon>
        <taxon>Pinaceae</taxon>
        <taxon>Picea</taxon>
    </lineage>
</organism>
<dbReference type="InterPro" id="IPR039632">
    <property type="entry name" value="TMEM42"/>
</dbReference>
<evidence type="ECO:0000313" key="3">
    <source>
        <dbReference type="EMBL" id="ADE77334.1"/>
    </source>
</evidence>
<name>D5ACR5_PICSI</name>
<feature type="transmembrane region" description="Helical" evidence="2">
    <location>
        <begin position="72"/>
        <end position="91"/>
    </location>
</feature>
<keyword evidence="2" id="KW-0472">Membrane</keyword>
<evidence type="ECO:0008006" key="4">
    <source>
        <dbReference type="Google" id="ProtNLM"/>
    </source>
</evidence>
<reference evidence="3" key="1">
    <citation type="submission" date="2010-04" db="EMBL/GenBank/DDBJ databases">
        <authorList>
            <person name="Reid K.E."/>
            <person name="Liao N."/>
            <person name="Chan S."/>
            <person name="Docking R."/>
            <person name="Taylor G."/>
            <person name="Moore R."/>
            <person name="Mayo M."/>
            <person name="Munro S."/>
            <person name="King J."/>
            <person name="Yanchuk A."/>
            <person name="Holt R."/>
            <person name="Jones S."/>
            <person name="Marra M."/>
            <person name="Ritland C.E."/>
            <person name="Ritland K."/>
            <person name="Bohlmann J."/>
        </authorList>
    </citation>
    <scope>NUCLEOTIDE SEQUENCE</scope>
    <source>
        <tissue evidence="3">Bud</tissue>
    </source>
</reference>
<evidence type="ECO:0000256" key="2">
    <source>
        <dbReference type="SAM" id="Phobius"/>
    </source>
</evidence>
<dbReference type="Gene3D" id="1.10.3730.20">
    <property type="match status" value="1"/>
</dbReference>
<sequence>MEKKRGNGLGYGWAVAAGSNASMAAVIAKATSSSQVDGRFQLLGYAGVVLLNVTMWSCYVNSLKVLTSLQATVVNFATNFLVSGLTGLFLFKESLHFQWFVGAFLIVLGTLILSKSSTTPEHASRAARSNLE</sequence>
<evidence type="ECO:0000256" key="1">
    <source>
        <dbReference type="ARBA" id="ARBA00004141"/>
    </source>
</evidence>
<dbReference type="OMA" id="SQENCKC"/>
<dbReference type="SUPFAM" id="SSF103481">
    <property type="entry name" value="Multidrug resistance efflux transporter EmrE"/>
    <property type="match status" value="1"/>
</dbReference>
<feature type="transmembrane region" description="Helical" evidence="2">
    <location>
        <begin position="97"/>
        <end position="114"/>
    </location>
</feature>